<keyword evidence="3" id="KW-1185">Reference proteome</keyword>
<proteinExistence type="predicted"/>
<comment type="caution">
    <text evidence="2">The sequence shown here is derived from an EMBL/GenBank/DDBJ whole genome shotgun (WGS) entry which is preliminary data.</text>
</comment>
<accession>A0ABR3L6C4</accession>
<sequence length="76" mass="8116">MQMRQLTLNQSPPHTAPMVLHVSPSPQKLHPCPQPRTVGRRSALKSAGLFDVISAGLSDITSACCQAPQSPLLQTS</sequence>
<evidence type="ECO:0000313" key="2">
    <source>
        <dbReference type="EMBL" id="KAL1247212.1"/>
    </source>
</evidence>
<reference evidence="2 3" key="1">
    <citation type="submission" date="2023-09" db="EMBL/GenBank/DDBJ databases">
        <authorList>
            <person name="Wang M."/>
        </authorList>
    </citation>
    <scope>NUCLEOTIDE SEQUENCE [LARGE SCALE GENOMIC DNA]</scope>
    <source>
        <strain evidence="2">GT-2023</strain>
        <tissue evidence="2">Liver</tissue>
    </source>
</reference>
<dbReference type="EMBL" id="JAYMGO010000025">
    <property type="protein sequence ID" value="KAL1247212.1"/>
    <property type="molecule type" value="Genomic_DNA"/>
</dbReference>
<protein>
    <submittedName>
        <fullName evidence="2">Uncharacterized protein</fullName>
    </submittedName>
</protein>
<feature type="region of interest" description="Disordered" evidence="1">
    <location>
        <begin position="1"/>
        <end position="35"/>
    </location>
</feature>
<gene>
    <name evidence="2" type="ORF">QQF64_022588</name>
</gene>
<evidence type="ECO:0000313" key="3">
    <source>
        <dbReference type="Proteomes" id="UP001558613"/>
    </source>
</evidence>
<name>A0ABR3L6C4_9TELE</name>
<dbReference type="Proteomes" id="UP001558613">
    <property type="component" value="Unassembled WGS sequence"/>
</dbReference>
<evidence type="ECO:0000256" key="1">
    <source>
        <dbReference type="SAM" id="MobiDB-lite"/>
    </source>
</evidence>
<feature type="compositionally biased region" description="Polar residues" evidence="1">
    <location>
        <begin position="1"/>
        <end position="13"/>
    </location>
</feature>
<organism evidence="2 3">
    <name type="scientific">Cirrhinus molitorella</name>
    <name type="common">mud carp</name>
    <dbReference type="NCBI Taxonomy" id="172907"/>
    <lineage>
        <taxon>Eukaryota</taxon>
        <taxon>Metazoa</taxon>
        <taxon>Chordata</taxon>
        <taxon>Craniata</taxon>
        <taxon>Vertebrata</taxon>
        <taxon>Euteleostomi</taxon>
        <taxon>Actinopterygii</taxon>
        <taxon>Neopterygii</taxon>
        <taxon>Teleostei</taxon>
        <taxon>Ostariophysi</taxon>
        <taxon>Cypriniformes</taxon>
        <taxon>Cyprinidae</taxon>
        <taxon>Labeoninae</taxon>
        <taxon>Labeonini</taxon>
        <taxon>Cirrhinus</taxon>
    </lineage>
</organism>